<dbReference type="EMBL" id="PKPP01000017">
    <property type="protein sequence ID" value="PWA99501.1"/>
    <property type="molecule type" value="Genomic_DNA"/>
</dbReference>
<proteinExistence type="predicted"/>
<dbReference type="InterPro" id="IPR045000">
    <property type="entry name" value="TR"/>
</dbReference>
<dbReference type="PANTHER" id="PTHR42898">
    <property type="entry name" value="TROPINONE REDUCTASE"/>
    <property type="match status" value="1"/>
</dbReference>
<accession>A0A2U1QNC9</accession>
<evidence type="ECO:0000313" key="4">
    <source>
        <dbReference type="Proteomes" id="UP000245207"/>
    </source>
</evidence>
<dbReference type="STRING" id="35608.A0A2U1QNC9"/>
<dbReference type="InterPro" id="IPR020904">
    <property type="entry name" value="Sc_DH/Rdtase_CS"/>
</dbReference>
<comment type="caution">
    <text evidence="3">The sequence shown here is derived from an EMBL/GenBank/DDBJ whole genome shotgun (WGS) entry which is preliminary data.</text>
</comment>
<dbReference type="Proteomes" id="UP000245207">
    <property type="component" value="Unassembled WGS sequence"/>
</dbReference>
<gene>
    <name evidence="3" type="ORF">CTI12_AA002870</name>
</gene>
<keyword evidence="1" id="KW-0521">NADP</keyword>
<name>A0A2U1QNC9_ARTAN</name>
<dbReference type="PRINTS" id="PR00081">
    <property type="entry name" value="GDHRDH"/>
</dbReference>
<dbReference type="InterPro" id="IPR002347">
    <property type="entry name" value="SDR_fam"/>
</dbReference>
<dbReference type="SUPFAM" id="SSF51735">
    <property type="entry name" value="NAD(P)-binding Rossmann-fold domains"/>
    <property type="match status" value="1"/>
</dbReference>
<evidence type="ECO:0000313" key="3">
    <source>
        <dbReference type="EMBL" id="PWA99501.1"/>
    </source>
</evidence>
<reference evidence="3 4" key="1">
    <citation type="journal article" date="2018" name="Mol. Plant">
        <title>The genome of Artemisia annua provides insight into the evolution of Asteraceae family and artemisinin biosynthesis.</title>
        <authorList>
            <person name="Shen Q."/>
            <person name="Zhang L."/>
            <person name="Liao Z."/>
            <person name="Wang S."/>
            <person name="Yan T."/>
            <person name="Shi P."/>
            <person name="Liu M."/>
            <person name="Fu X."/>
            <person name="Pan Q."/>
            <person name="Wang Y."/>
            <person name="Lv Z."/>
            <person name="Lu X."/>
            <person name="Zhang F."/>
            <person name="Jiang W."/>
            <person name="Ma Y."/>
            <person name="Chen M."/>
            <person name="Hao X."/>
            <person name="Li L."/>
            <person name="Tang Y."/>
            <person name="Lv G."/>
            <person name="Zhou Y."/>
            <person name="Sun X."/>
            <person name="Brodelius P.E."/>
            <person name="Rose J.K.C."/>
            <person name="Tang K."/>
        </authorList>
    </citation>
    <scope>NUCLEOTIDE SEQUENCE [LARGE SCALE GENOMIC DNA]</scope>
    <source>
        <strain evidence="4">cv. Huhao1</strain>
        <tissue evidence="3">Leaf</tissue>
    </source>
</reference>
<protein>
    <submittedName>
        <fullName evidence="3">Tropinone reductase</fullName>
    </submittedName>
</protein>
<organism evidence="3 4">
    <name type="scientific">Artemisia annua</name>
    <name type="common">Sweet wormwood</name>
    <dbReference type="NCBI Taxonomy" id="35608"/>
    <lineage>
        <taxon>Eukaryota</taxon>
        <taxon>Viridiplantae</taxon>
        <taxon>Streptophyta</taxon>
        <taxon>Embryophyta</taxon>
        <taxon>Tracheophyta</taxon>
        <taxon>Spermatophyta</taxon>
        <taxon>Magnoliopsida</taxon>
        <taxon>eudicotyledons</taxon>
        <taxon>Gunneridae</taxon>
        <taxon>Pentapetalae</taxon>
        <taxon>asterids</taxon>
        <taxon>campanulids</taxon>
        <taxon>Asterales</taxon>
        <taxon>Asteraceae</taxon>
        <taxon>Asteroideae</taxon>
        <taxon>Anthemideae</taxon>
        <taxon>Artemisiinae</taxon>
        <taxon>Artemisia</taxon>
    </lineage>
</organism>
<dbReference type="PANTHER" id="PTHR42898:SF6">
    <property type="entry name" value="NADP-DEPENDENT MANNITOL DEHYDROGENASE"/>
    <property type="match status" value="1"/>
</dbReference>
<dbReference type="AlphaFoldDB" id="A0A2U1QNC9"/>
<dbReference type="GO" id="GO:0016491">
    <property type="term" value="F:oxidoreductase activity"/>
    <property type="evidence" value="ECO:0007669"/>
    <property type="project" value="UniProtKB-KW"/>
</dbReference>
<evidence type="ECO:0000256" key="2">
    <source>
        <dbReference type="ARBA" id="ARBA00023002"/>
    </source>
</evidence>
<dbReference type="Gene3D" id="3.40.50.720">
    <property type="entry name" value="NAD(P)-binding Rossmann-like Domain"/>
    <property type="match status" value="1"/>
</dbReference>
<evidence type="ECO:0000256" key="1">
    <source>
        <dbReference type="ARBA" id="ARBA00022857"/>
    </source>
</evidence>
<sequence>MNKITCSQSCYHICQLAHPLLKASGNGSIVFISSVAGLVHASSSVYGATKGAINQLTKNLACEWAKDQIRTNGVAPWITRTPLVEQYLNDEQFFNSMASRTLMRRPGEANEVASLVAFLCLPAASYITGQIVAVDGGMTINAFEN</sequence>
<keyword evidence="2" id="KW-0560">Oxidoreductase</keyword>
<dbReference type="OrthoDB" id="417891at2759"/>
<dbReference type="PROSITE" id="PS00061">
    <property type="entry name" value="ADH_SHORT"/>
    <property type="match status" value="1"/>
</dbReference>
<dbReference type="Pfam" id="PF13561">
    <property type="entry name" value="adh_short_C2"/>
    <property type="match status" value="1"/>
</dbReference>
<dbReference type="InterPro" id="IPR036291">
    <property type="entry name" value="NAD(P)-bd_dom_sf"/>
</dbReference>
<keyword evidence="4" id="KW-1185">Reference proteome</keyword>